<sequence length="180" mass="20554">MCWKGMAVATLAEIKVLLGEPRFNWADQAPWLELEQELGIEFPADFREIVDAYGSIEVNKQLYLKHPAGHLLHSLGREIREDLEFWREEDMTEFLPSRAGTDPGELIPVASATTGEHVFLRVPDEPSSPWRVVVQEFDSPAWHLHEMAFSEWLLAYLRGEDVTVCSGDRAPDGPFYEFLP</sequence>
<protein>
    <submittedName>
        <fullName evidence="1">SMI1-KNR4 cell-wall</fullName>
    </submittedName>
</protein>
<reference evidence="1 2" key="1">
    <citation type="submission" date="2017-06" db="EMBL/GenBank/DDBJ databases">
        <authorList>
            <person name="Kim H.J."/>
            <person name="Triplett B.A."/>
        </authorList>
    </citation>
    <scope>NUCLEOTIDE SEQUENCE [LARGE SCALE GENOMIC DNA]</scope>
    <source>
        <strain evidence="1 2">CGMCC 4.1858</strain>
    </source>
</reference>
<dbReference type="Gene3D" id="3.40.1580.10">
    <property type="entry name" value="SMI1/KNR4-like"/>
    <property type="match status" value="1"/>
</dbReference>
<dbReference type="EMBL" id="FZOF01000013">
    <property type="protein sequence ID" value="SNT07618.1"/>
    <property type="molecule type" value="Genomic_DNA"/>
</dbReference>
<dbReference type="Proteomes" id="UP000198280">
    <property type="component" value="Unassembled WGS sequence"/>
</dbReference>
<name>A0A239JQB5_9ACTN</name>
<evidence type="ECO:0000313" key="1">
    <source>
        <dbReference type="EMBL" id="SNT07618.1"/>
    </source>
</evidence>
<organism evidence="1 2">
    <name type="scientific">Actinacidiphila glaucinigra</name>
    <dbReference type="NCBI Taxonomy" id="235986"/>
    <lineage>
        <taxon>Bacteria</taxon>
        <taxon>Bacillati</taxon>
        <taxon>Actinomycetota</taxon>
        <taxon>Actinomycetes</taxon>
        <taxon>Kitasatosporales</taxon>
        <taxon>Streptomycetaceae</taxon>
        <taxon>Actinacidiphila</taxon>
    </lineage>
</organism>
<gene>
    <name evidence="1" type="ORF">SAMN05216252_113140</name>
</gene>
<keyword evidence="2" id="KW-1185">Reference proteome</keyword>
<dbReference type="Pfam" id="PF14568">
    <property type="entry name" value="SUKH_6"/>
    <property type="match status" value="1"/>
</dbReference>
<dbReference type="SUPFAM" id="SSF160631">
    <property type="entry name" value="SMI1/KNR4-like"/>
    <property type="match status" value="1"/>
</dbReference>
<proteinExistence type="predicted"/>
<dbReference type="InterPro" id="IPR037883">
    <property type="entry name" value="Knr4/Smi1-like_sf"/>
</dbReference>
<dbReference type="AlphaFoldDB" id="A0A239JQB5"/>
<evidence type="ECO:0000313" key="2">
    <source>
        <dbReference type="Proteomes" id="UP000198280"/>
    </source>
</evidence>
<accession>A0A239JQB5</accession>